<comment type="caution">
    <text evidence="1">The sequence shown here is derived from an EMBL/GenBank/DDBJ whole genome shotgun (WGS) entry which is preliminary data.</text>
</comment>
<dbReference type="Proteomes" id="UP000823388">
    <property type="component" value="Chromosome 8K"/>
</dbReference>
<proteinExistence type="predicted"/>
<organism evidence="1 2">
    <name type="scientific">Panicum virgatum</name>
    <name type="common">Blackwell switchgrass</name>
    <dbReference type="NCBI Taxonomy" id="38727"/>
    <lineage>
        <taxon>Eukaryota</taxon>
        <taxon>Viridiplantae</taxon>
        <taxon>Streptophyta</taxon>
        <taxon>Embryophyta</taxon>
        <taxon>Tracheophyta</taxon>
        <taxon>Spermatophyta</taxon>
        <taxon>Magnoliopsida</taxon>
        <taxon>Liliopsida</taxon>
        <taxon>Poales</taxon>
        <taxon>Poaceae</taxon>
        <taxon>PACMAD clade</taxon>
        <taxon>Panicoideae</taxon>
        <taxon>Panicodae</taxon>
        <taxon>Paniceae</taxon>
        <taxon>Panicinae</taxon>
        <taxon>Panicum</taxon>
        <taxon>Panicum sect. Hiantes</taxon>
    </lineage>
</organism>
<evidence type="ECO:0000313" key="2">
    <source>
        <dbReference type="Proteomes" id="UP000823388"/>
    </source>
</evidence>
<reference evidence="1" key="1">
    <citation type="submission" date="2020-05" db="EMBL/GenBank/DDBJ databases">
        <title>WGS assembly of Panicum virgatum.</title>
        <authorList>
            <person name="Lovell J.T."/>
            <person name="Jenkins J."/>
            <person name="Shu S."/>
            <person name="Juenger T.E."/>
            <person name="Schmutz J."/>
        </authorList>
    </citation>
    <scope>NUCLEOTIDE SEQUENCE</scope>
    <source>
        <strain evidence="1">AP13</strain>
    </source>
</reference>
<gene>
    <name evidence="1" type="ORF">PVAP13_8KG132181</name>
</gene>
<dbReference type="EMBL" id="CM029051">
    <property type="protein sequence ID" value="KAG2559719.1"/>
    <property type="molecule type" value="Genomic_DNA"/>
</dbReference>
<evidence type="ECO:0000313" key="1">
    <source>
        <dbReference type="EMBL" id="KAG2559719.1"/>
    </source>
</evidence>
<accession>A0A8T0PGF5</accession>
<dbReference type="AlphaFoldDB" id="A0A8T0PGF5"/>
<keyword evidence="2" id="KW-1185">Reference proteome</keyword>
<sequence>MNVMLFRSPASSPAAADFISSFIFLARTADARSTSTIRLGGGSGRWILRLFQCLAPCKKVGGGFARIPASGYGRPVFRRRRSLDVSVEVLVIFMLSRVFFVKAWGCICMLTVSSI</sequence>
<protein>
    <submittedName>
        <fullName evidence="1">Uncharacterized protein</fullName>
    </submittedName>
</protein>
<name>A0A8T0PGF5_PANVG</name>